<reference evidence="3 4" key="1">
    <citation type="submission" date="2019-07" db="EMBL/GenBank/DDBJ databases">
        <title>De Novo Assembly of kiwifruit Actinidia rufa.</title>
        <authorList>
            <person name="Sugita-Konishi S."/>
            <person name="Sato K."/>
            <person name="Mori E."/>
            <person name="Abe Y."/>
            <person name="Kisaki G."/>
            <person name="Hamano K."/>
            <person name="Suezawa K."/>
            <person name="Otani M."/>
            <person name="Fukuda T."/>
            <person name="Manabe T."/>
            <person name="Gomi K."/>
            <person name="Tabuchi M."/>
            <person name="Akimitsu K."/>
            <person name="Kataoka I."/>
        </authorList>
    </citation>
    <scope>NUCLEOTIDE SEQUENCE [LARGE SCALE GENOMIC DNA]</scope>
    <source>
        <strain evidence="4">cv. Fuchu</strain>
    </source>
</reference>
<feature type="coiled-coil region" evidence="1">
    <location>
        <begin position="109"/>
        <end position="143"/>
    </location>
</feature>
<evidence type="ECO:0000313" key="4">
    <source>
        <dbReference type="Proteomes" id="UP000585474"/>
    </source>
</evidence>
<keyword evidence="4" id="KW-1185">Reference proteome</keyword>
<gene>
    <name evidence="3" type="ORF">Acr_10g0007080</name>
</gene>
<accession>A0A7J0F9P1</accession>
<dbReference type="Proteomes" id="UP000585474">
    <property type="component" value="Unassembled WGS sequence"/>
</dbReference>
<keyword evidence="1" id="KW-0175">Coiled coil</keyword>
<dbReference type="AlphaFoldDB" id="A0A7J0F9P1"/>
<feature type="compositionally biased region" description="Basic and acidic residues" evidence="2">
    <location>
        <begin position="1"/>
        <end position="17"/>
    </location>
</feature>
<name>A0A7J0F9P1_9ERIC</name>
<comment type="caution">
    <text evidence="3">The sequence shown here is derived from an EMBL/GenBank/DDBJ whole genome shotgun (WGS) entry which is preliminary data.</text>
</comment>
<feature type="region of interest" description="Disordered" evidence="2">
    <location>
        <begin position="1"/>
        <end position="36"/>
    </location>
</feature>
<organism evidence="3 4">
    <name type="scientific">Actinidia rufa</name>
    <dbReference type="NCBI Taxonomy" id="165716"/>
    <lineage>
        <taxon>Eukaryota</taxon>
        <taxon>Viridiplantae</taxon>
        <taxon>Streptophyta</taxon>
        <taxon>Embryophyta</taxon>
        <taxon>Tracheophyta</taxon>
        <taxon>Spermatophyta</taxon>
        <taxon>Magnoliopsida</taxon>
        <taxon>eudicotyledons</taxon>
        <taxon>Gunneridae</taxon>
        <taxon>Pentapetalae</taxon>
        <taxon>asterids</taxon>
        <taxon>Ericales</taxon>
        <taxon>Actinidiaceae</taxon>
        <taxon>Actinidia</taxon>
    </lineage>
</organism>
<evidence type="ECO:0000256" key="1">
    <source>
        <dbReference type="SAM" id="Coils"/>
    </source>
</evidence>
<dbReference type="EMBL" id="BJWL01000010">
    <property type="protein sequence ID" value="GFY95323.1"/>
    <property type="molecule type" value="Genomic_DNA"/>
</dbReference>
<evidence type="ECO:0000256" key="2">
    <source>
        <dbReference type="SAM" id="MobiDB-lite"/>
    </source>
</evidence>
<evidence type="ECO:0000313" key="3">
    <source>
        <dbReference type="EMBL" id="GFY95323.1"/>
    </source>
</evidence>
<sequence length="383" mass="42275">MDGRIKYDPGEHIEKKSSMKASSPSSKELSEEHDENVAIARALDLVEETSSNSSSSVDLSRSGDKVDHSFVGGIVDSNFEDVADLAAEDFVETRDLMGLQRAMANSEYLKKHSSELNKAQKKANTLEVDLKKAKETLAAVERAHDANDFDIGQKTNNALQDLAKLQKVAIGLVYQQVFDCGFNQTRDYYLRQAVVSCEAVFLDPLKPYSPMILPNQPVEEGVKSENEVKDLGAANKLGAKARARGARTGGQDNPSKCKVLYCIQGGWSFLEVDLRARCSYILPMPKEYLFSALPCIYRKVLSSTTSWLRAEIKSIAMVCPMSPSKIDAKPANAAACEFKSLSICSIWVALNSESRVFAIAKYLAIFAPRASNFLVTWLTTRFE</sequence>
<proteinExistence type="predicted"/>
<protein>
    <submittedName>
        <fullName evidence="3">Uncharacterized protein</fullName>
    </submittedName>
</protein>